<evidence type="ECO:0000313" key="8">
    <source>
        <dbReference type="Proteomes" id="UP000647133"/>
    </source>
</evidence>
<keyword evidence="2" id="KW-0624">Polysaccharide degradation</keyword>
<dbReference type="PANTHER" id="PTHR43772:SF2">
    <property type="entry name" value="PUTATIVE (AFU_ORTHOLOGUE AFUA_2G04480)-RELATED"/>
    <property type="match status" value="1"/>
</dbReference>
<organism evidence="7 8">
    <name type="scientific">Echinicola arenosa</name>
    <dbReference type="NCBI Taxonomy" id="2774144"/>
    <lineage>
        <taxon>Bacteria</taxon>
        <taxon>Pseudomonadati</taxon>
        <taxon>Bacteroidota</taxon>
        <taxon>Cytophagia</taxon>
        <taxon>Cytophagales</taxon>
        <taxon>Cyclobacteriaceae</taxon>
        <taxon>Echinicola</taxon>
    </lineage>
</organism>
<evidence type="ECO:0000256" key="5">
    <source>
        <dbReference type="ARBA" id="ARBA00023295"/>
    </source>
</evidence>
<proteinExistence type="inferred from homology"/>
<dbReference type="InterPro" id="IPR023296">
    <property type="entry name" value="Glyco_hydro_beta-prop_sf"/>
</dbReference>
<evidence type="ECO:0000256" key="1">
    <source>
        <dbReference type="ARBA" id="ARBA00009865"/>
    </source>
</evidence>
<keyword evidence="8" id="KW-1185">Reference proteome</keyword>
<evidence type="ECO:0000256" key="4">
    <source>
        <dbReference type="ARBA" id="ARBA00023277"/>
    </source>
</evidence>
<dbReference type="EMBL" id="JACYTQ010000002">
    <property type="protein sequence ID" value="MBD8488252.1"/>
    <property type="molecule type" value="Genomic_DNA"/>
</dbReference>
<accession>A0ABR9AIV7</accession>
<keyword evidence="4" id="KW-0119">Carbohydrate metabolism</keyword>
<dbReference type="CDD" id="cd08991">
    <property type="entry name" value="GH43_HoAraf43-like"/>
    <property type="match status" value="1"/>
</dbReference>
<keyword evidence="3 6" id="KW-0378">Hydrolase</keyword>
<evidence type="ECO:0000256" key="2">
    <source>
        <dbReference type="ARBA" id="ARBA00022651"/>
    </source>
</evidence>
<gene>
    <name evidence="7" type="ORF">IFO69_05795</name>
</gene>
<evidence type="ECO:0000256" key="3">
    <source>
        <dbReference type="ARBA" id="ARBA00022801"/>
    </source>
</evidence>
<dbReference type="Pfam" id="PF04616">
    <property type="entry name" value="Glyco_hydro_43"/>
    <property type="match status" value="1"/>
</dbReference>
<keyword evidence="5 6" id="KW-0326">Glycosidase</keyword>
<dbReference type="InterPro" id="IPR006710">
    <property type="entry name" value="Glyco_hydro_43"/>
</dbReference>
<comment type="caution">
    <text evidence="7">The sequence shown here is derived from an EMBL/GenBank/DDBJ whole genome shotgun (WGS) entry which is preliminary data.</text>
</comment>
<dbReference type="SUPFAM" id="SSF75005">
    <property type="entry name" value="Arabinanase/levansucrase/invertase"/>
    <property type="match status" value="1"/>
</dbReference>
<dbReference type="InterPro" id="IPR052176">
    <property type="entry name" value="Glycosyl_Hydrlase_43_Enz"/>
</dbReference>
<evidence type="ECO:0000256" key="6">
    <source>
        <dbReference type="RuleBase" id="RU361187"/>
    </source>
</evidence>
<name>A0ABR9AIV7_9BACT</name>
<dbReference type="PANTHER" id="PTHR43772">
    <property type="entry name" value="ENDO-1,4-BETA-XYLANASE"/>
    <property type="match status" value="1"/>
</dbReference>
<sequence length="328" mass="36911">MFDLLRVLVLSTLGFLKLSVLWAQVDQGEVLQMADPSIFYHEGTYYLYGTGRADEGFQVYTSKDAKHWSGPAGKLKEGFCLHEEDVFGDHGFWAPQVFWESGKFYMAYTANEHIALAESDSPLGPFRQTVKQAIEGDGKMIDPFFYRDQNGKAYLYFVKVADGGNRIYAAEMKEDLSGIKVESSQLCIEATEPWENAEQANWTVTEGPSVLFHDGHYYLIYSANDFRSKHYAVGVAISKHPLGPWKKMDAQPALSQELLGVPGTGHGDFFSVDEDLFYVFHTHQSTERVGPRKTALIIAKFNDSANGLDVLDFLPKSWNYLYGEGFAK</sequence>
<dbReference type="Gene3D" id="2.115.10.20">
    <property type="entry name" value="Glycosyl hydrolase domain, family 43"/>
    <property type="match status" value="1"/>
</dbReference>
<comment type="similarity">
    <text evidence="1 6">Belongs to the glycosyl hydrolase 43 family.</text>
</comment>
<evidence type="ECO:0000313" key="7">
    <source>
        <dbReference type="EMBL" id="MBD8488252.1"/>
    </source>
</evidence>
<keyword evidence="2" id="KW-0858">Xylan degradation</keyword>
<protein>
    <submittedName>
        <fullName evidence="7">Glycoside hydrolase family 43 protein</fullName>
    </submittedName>
</protein>
<dbReference type="Proteomes" id="UP000647133">
    <property type="component" value="Unassembled WGS sequence"/>
</dbReference>
<dbReference type="GO" id="GO:0016787">
    <property type="term" value="F:hydrolase activity"/>
    <property type="evidence" value="ECO:0007669"/>
    <property type="project" value="UniProtKB-KW"/>
</dbReference>
<reference evidence="7 8" key="1">
    <citation type="submission" date="2020-09" db="EMBL/GenBank/DDBJ databases">
        <title>Echinicola sp. CAU 1574 isolated from sand of Sido Beach.</title>
        <authorList>
            <person name="Kim W."/>
        </authorList>
    </citation>
    <scope>NUCLEOTIDE SEQUENCE [LARGE SCALE GENOMIC DNA]</scope>
    <source>
        <strain evidence="7 8">CAU 1574</strain>
    </source>
</reference>